<dbReference type="AlphaFoldDB" id="A0A6N2AJU2"/>
<keyword evidence="3" id="KW-0238">DNA-binding</keyword>
<dbReference type="PANTHER" id="PTHR11945">
    <property type="entry name" value="MADS BOX PROTEIN"/>
    <property type="match status" value="1"/>
</dbReference>
<evidence type="ECO:0000256" key="5">
    <source>
        <dbReference type="ARBA" id="ARBA00023242"/>
    </source>
</evidence>
<dbReference type="InterPro" id="IPR002100">
    <property type="entry name" value="TF_MADSbox"/>
</dbReference>
<evidence type="ECO:0000256" key="4">
    <source>
        <dbReference type="ARBA" id="ARBA00023163"/>
    </source>
</evidence>
<dbReference type="PROSITE" id="PS50066">
    <property type="entry name" value="MADS_BOX_2"/>
    <property type="match status" value="1"/>
</dbReference>
<dbReference type="GO" id="GO:0046983">
    <property type="term" value="F:protein dimerization activity"/>
    <property type="evidence" value="ECO:0007669"/>
    <property type="project" value="InterPro"/>
</dbReference>
<dbReference type="SMART" id="SM00432">
    <property type="entry name" value="MADS"/>
    <property type="match status" value="1"/>
</dbReference>
<keyword evidence="5" id="KW-0539">Nucleus</keyword>
<reference evidence="7" key="1">
    <citation type="submission" date="2019-05" db="EMBL/GenBank/DDBJ databases">
        <title>The de novo reference genome and transcriptome assemblies of the wild tomato species Solanum chilense.</title>
        <authorList>
            <person name="Stam R."/>
            <person name="Nosenko T."/>
            <person name="Hoerger A.C."/>
            <person name="Stephan W."/>
            <person name="Seidel M.A."/>
            <person name="Kuhn J.M.M."/>
            <person name="Haberer G."/>
            <person name="Tellier A."/>
        </authorList>
    </citation>
    <scope>NUCLEOTIDE SEQUENCE</scope>
    <source>
        <tissue evidence="7">Mature leaves</tissue>
    </source>
</reference>
<evidence type="ECO:0000256" key="3">
    <source>
        <dbReference type="ARBA" id="ARBA00023125"/>
    </source>
</evidence>
<dbReference type="GO" id="GO:0000978">
    <property type="term" value="F:RNA polymerase II cis-regulatory region sequence-specific DNA binding"/>
    <property type="evidence" value="ECO:0007669"/>
    <property type="project" value="TreeGrafter"/>
</dbReference>
<dbReference type="GO" id="GO:0000981">
    <property type="term" value="F:DNA-binding transcription factor activity, RNA polymerase II-specific"/>
    <property type="evidence" value="ECO:0007669"/>
    <property type="project" value="TreeGrafter"/>
</dbReference>
<evidence type="ECO:0000256" key="1">
    <source>
        <dbReference type="ARBA" id="ARBA00004123"/>
    </source>
</evidence>
<evidence type="ECO:0000313" key="7">
    <source>
        <dbReference type="EMBL" id="TMW81381.1"/>
    </source>
</evidence>
<accession>A0A6N2AJU2</accession>
<gene>
    <name evidence="7" type="ORF">EJD97_010003</name>
</gene>
<feature type="domain" description="MADS-box" evidence="6">
    <location>
        <begin position="7"/>
        <end position="67"/>
    </location>
</feature>
<dbReference type="PANTHER" id="PTHR11945:SF613">
    <property type="entry name" value="AGAMOUS-LIKE MADS-BOX PROTEIN AGL62"/>
    <property type="match status" value="1"/>
</dbReference>
<evidence type="ECO:0000259" key="6">
    <source>
        <dbReference type="PROSITE" id="PS50066"/>
    </source>
</evidence>
<dbReference type="EMBL" id="RXGB01025710">
    <property type="protein sequence ID" value="TMW81381.1"/>
    <property type="molecule type" value="Genomic_DNA"/>
</dbReference>
<dbReference type="GO" id="GO:0005634">
    <property type="term" value="C:nucleus"/>
    <property type="evidence" value="ECO:0007669"/>
    <property type="project" value="UniProtKB-SubCell"/>
</dbReference>
<proteinExistence type="predicted"/>
<comment type="caution">
    <text evidence="7">The sequence shown here is derived from an EMBL/GenBank/DDBJ whole genome shotgun (WGS) entry which is preliminary data.</text>
</comment>
<sequence length="178" mass="20358">MENKKPKGRRKIPMRKIENYGNLNASFSKRRLSLYKKASNLVFECDVDIGMIFFSPAGNPFSFFHPNVDAVVSRFQNLNIEPSESALLVAAHNREKVNELKTKLEVLDAIENIEIAKNQSYDEMINARQKGWWESIERLNANEVSTYETWLKTIGFNVHNRLNQMEVGASSSDLGFNG</sequence>
<evidence type="ECO:0000256" key="2">
    <source>
        <dbReference type="ARBA" id="ARBA00023015"/>
    </source>
</evidence>
<comment type="subcellular location">
    <subcellularLocation>
        <location evidence="1">Nucleus</location>
    </subcellularLocation>
</comment>
<dbReference type="Gene3D" id="3.40.1810.10">
    <property type="entry name" value="Transcription factor, MADS-box"/>
    <property type="match status" value="1"/>
</dbReference>
<keyword evidence="4" id="KW-0804">Transcription</keyword>
<protein>
    <recommendedName>
        <fullName evidence="6">MADS-box domain-containing protein</fullName>
    </recommendedName>
</protein>
<organism evidence="7">
    <name type="scientific">Solanum chilense</name>
    <name type="common">Tomato</name>
    <name type="synonym">Lycopersicon chilense</name>
    <dbReference type="NCBI Taxonomy" id="4083"/>
    <lineage>
        <taxon>Eukaryota</taxon>
        <taxon>Viridiplantae</taxon>
        <taxon>Streptophyta</taxon>
        <taxon>Embryophyta</taxon>
        <taxon>Tracheophyta</taxon>
        <taxon>Spermatophyta</taxon>
        <taxon>Magnoliopsida</taxon>
        <taxon>eudicotyledons</taxon>
        <taxon>Gunneridae</taxon>
        <taxon>Pentapetalae</taxon>
        <taxon>asterids</taxon>
        <taxon>lamiids</taxon>
        <taxon>Solanales</taxon>
        <taxon>Solanaceae</taxon>
        <taxon>Solanoideae</taxon>
        <taxon>Solaneae</taxon>
        <taxon>Solanum</taxon>
        <taxon>Solanum subgen. Lycopersicon</taxon>
    </lineage>
</organism>
<name>A0A6N2AJU2_SOLCI</name>
<dbReference type="Pfam" id="PF00319">
    <property type="entry name" value="SRF-TF"/>
    <property type="match status" value="1"/>
</dbReference>
<keyword evidence="2" id="KW-0805">Transcription regulation</keyword>
<dbReference type="PRINTS" id="PR00404">
    <property type="entry name" value="MADSDOMAIN"/>
</dbReference>
<dbReference type="SUPFAM" id="SSF55455">
    <property type="entry name" value="SRF-like"/>
    <property type="match status" value="1"/>
</dbReference>
<dbReference type="InterPro" id="IPR036879">
    <property type="entry name" value="TF_MADSbox_sf"/>
</dbReference>